<evidence type="ECO:0000313" key="6">
    <source>
        <dbReference type="EMBL" id="HEB95718.1"/>
    </source>
</evidence>
<keyword evidence="4" id="KW-0804">Transcription</keyword>
<dbReference type="InterPro" id="IPR058031">
    <property type="entry name" value="AAA_lid_NorR"/>
</dbReference>
<dbReference type="Gene3D" id="1.10.10.60">
    <property type="entry name" value="Homeodomain-like"/>
    <property type="match status" value="1"/>
</dbReference>
<dbReference type="EMBL" id="DRKP01000054">
    <property type="protein sequence ID" value="HEB95718.1"/>
    <property type="molecule type" value="Genomic_DNA"/>
</dbReference>
<sequence length="290" mass="32584">MDDRQHRLLGSSPLFLQVVHAARMVAPTDATVLVTGERGVGKELLAREIHLHSRRRNRPFRVVGCAGVSPEQFARELDEADATGTLFLDEVGELAPVHQAGLMHLLDALDGKARLIASSSLDLYRMMQEGGFREDLYFRLNVVPLELPPLRQRSDDIVNLLKQFSQQLARSYGRRPPRYSVTSRNILKAYPWPGNVRELKNFCQRMAILMTGRMVQPEDLPPEIRRAAAPKPEHSPFTLPPEGIDLAVLEGEMIRQALGMTGGNRSKAARLLGISRDTLLYRMQKHAIRA</sequence>
<dbReference type="PRINTS" id="PR01590">
    <property type="entry name" value="HTHFIS"/>
</dbReference>
<dbReference type="InterPro" id="IPR027417">
    <property type="entry name" value="P-loop_NTPase"/>
</dbReference>
<name>A0A831W4P2_9GAMM</name>
<dbReference type="Pfam" id="PF25601">
    <property type="entry name" value="AAA_lid_14"/>
    <property type="match status" value="1"/>
</dbReference>
<dbReference type="InterPro" id="IPR002078">
    <property type="entry name" value="Sigma_54_int"/>
</dbReference>
<proteinExistence type="predicted"/>
<dbReference type="SMART" id="SM00382">
    <property type="entry name" value="AAA"/>
    <property type="match status" value="1"/>
</dbReference>
<keyword evidence="2" id="KW-0067">ATP-binding</keyword>
<dbReference type="InterPro" id="IPR025944">
    <property type="entry name" value="Sigma_54_int_dom_CS"/>
</dbReference>
<organism evidence="6">
    <name type="scientific">Sedimenticola thiotaurini</name>
    <dbReference type="NCBI Taxonomy" id="1543721"/>
    <lineage>
        <taxon>Bacteria</taxon>
        <taxon>Pseudomonadati</taxon>
        <taxon>Pseudomonadota</taxon>
        <taxon>Gammaproteobacteria</taxon>
        <taxon>Chromatiales</taxon>
        <taxon>Sedimenticolaceae</taxon>
        <taxon>Sedimenticola</taxon>
    </lineage>
</organism>
<keyword evidence="1" id="KW-0547">Nucleotide-binding</keyword>
<dbReference type="Proteomes" id="UP000886251">
    <property type="component" value="Unassembled WGS sequence"/>
</dbReference>
<protein>
    <submittedName>
        <fullName evidence="6">Sigma-54-dependent Fis family transcriptional regulator</fullName>
    </submittedName>
</protein>
<dbReference type="Gene3D" id="1.10.8.60">
    <property type="match status" value="1"/>
</dbReference>
<evidence type="ECO:0000256" key="2">
    <source>
        <dbReference type="ARBA" id="ARBA00022840"/>
    </source>
</evidence>
<dbReference type="CDD" id="cd00009">
    <property type="entry name" value="AAA"/>
    <property type="match status" value="1"/>
</dbReference>
<comment type="caution">
    <text evidence="6">The sequence shown here is derived from an EMBL/GenBank/DDBJ whole genome shotgun (WGS) entry which is preliminary data.</text>
</comment>
<dbReference type="PROSITE" id="PS00688">
    <property type="entry name" value="SIGMA54_INTERACT_3"/>
    <property type="match status" value="1"/>
</dbReference>
<dbReference type="GO" id="GO:0005524">
    <property type="term" value="F:ATP binding"/>
    <property type="evidence" value="ECO:0007669"/>
    <property type="project" value="UniProtKB-KW"/>
</dbReference>
<dbReference type="GO" id="GO:0006355">
    <property type="term" value="P:regulation of DNA-templated transcription"/>
    <property type="evidence" value="ECO:0007669"/>
    <property type="project" value="InterPro"/>
</dbReference>
<dbReference type="GO" id="GO:0043565">
    <property type="term" value="F:sequence-specific DNA binding"/>
    <property type="evidence" value="ECO:0007669"/>
    <property type="project" value="InterPro"/>
</dbReference>
<dbReference type="SUPFAM" id="SSF52540">
    <property type="entry name" value="P-loop containing nucleoside triphosphate hydrolases"/>
    <property type="match status" value="1"/>
</dbReference>
<accession>A0A831W4P2</accession>
<dbReference type="SUPFAM" id="SSF46689">
    <property type="entry name" value="Homeodomain-like"/>
    <property type="match status" value="1"/>
</dbReference>
<gene>
    <name evidence="6" type="ORF">ENI96_04720</name>
</gene>
<dbReference type="PANTHER" id="PTHR32071:SF113">
    <property type="entry name" value="ALGINATE BIOSYNTHESIS TRANSCRIPTIONAL REGULATORY PROTEIN ALGB"/>
    <property type="match status" value="1"/>
</dbReference>
<keyword evidence="3" id="KW-0805">Transcription regulation</keyword>
<dbReference type="PROSITE" id="PS50045">
    <property type="entry name" value="SIGMA54_INTERACT_4"/>
    <property type="match status" value="1"/>
</dbReference>
<dbReference type="PANTHER" id="PTHR32071">
    <property type="entry name" value="TRANSCRIPTIONAL REGULATORY PROTEIN"/>
    <property type="match status" value="1"/>
</dbReference>
<dbReference type="Pfam" id="PF14532">
    <property type="entry name" value="Sigma54_activ_2"/>
    <property type="match status" value="1"/>
</dbReference>
<dbReference type="Gene3D" id="3.40.50.300">
    <property type="entry name" value="P-loop containing nucleotide triphosphate hydrolases"/>
    <property type="match status" value="1"/>
</dbReference>
<dbReference type="Pfam" id="PF02954">
    <property type="entry name" value="HTH_8"/>
    <property type="match status" value="1"/>
</dbReference>
<evidence type="ECO:0000256" key="1">
    <source>
        <dbReference type="ARBA" id="ARBA00022741"/>
    </source>
</evidence>
<feature type="domain" description="Sigma-54 factor interaction" evidence="5">
    <location>
        <begin position="8"/>
        <end position="208"/>
    </location>
</feature>
<dbReference type="InterPro" id="IPR009057">
    <property type="entry name" value="Homeodomain-like_sf"/>
</dbReference>
<evidence type="ECO:0000259" key="5">
    <source>
        <dbReference type="PROSITE" id="PS50045"/>
    </source>
</evidence>
<evidence type="ECO:0000256" key="4">
    <source>
        <dbReference type="ARBA" id="ARBA00023163"/>
    </source>
</evidence>
<reference evidence="6" key="1">
    <citation type="journal article" date="2020" name="mSystems">
        <title>Genome- and Community-Level Interaction Insights into Carbon Utilization and Element Cycling Functions of Hydrothermarchaeota in Hydrothermal Sediment.</title>
        <authorList>
            <person name="Zhou Z."/>
            <person name="Liu Y."/>
            <person name="Xu W."/>
            <person name="Pan J."/>
            <person name="Luo Z.H."/>
            <person name="Li M."/>
        </authorList>
    </citation>
    <scope>NUCLEOTIDE SEQUENCE [LARGE SCALE GENOMIC DNA]</scope>
    <source>
        <strain evidence="6">HyVt-443</strain>
    </source>
</reference>
<dbReference type="InterPro" id="IPR002197">
    <property type="entry name" value="HTH_Fis"/>
</dbReference>
<evidence type="ECO:0000256" key="3">
    <source>
        <dbReference type="ARBA" id="ARBA00023015"/>
    </source>
</evidence>
<dbReference type="AlphaFoldDB" id="A0A831W4P2"/>
<dbReference type="InterPro" id="IPR003593">
    <property type="entry name" value="AAA+_ATPase"/>
</dbReference>